<proteinExistence type="inferred from homology"/>
<organism evidence="2 3">
    <name type="scientific">Phanerochaete sordida</name>
    <dbReference type="NCBI Taxonomy" id="48140"/>
    <lineage>
        <taxon>Eukaryota</taxon>
        <taxon>Fungi</taxon>
        <taxon>Dikarya</taxon>
        <taxon>Basidiomycota</taxon>
        <taxon>Agaricomycotina</taxon>
        <taxon>Agaricomycetes</taxon>
        <taxon>Polyporales</taxon>
        <taxon>Phanerochaetaceae</taxon>
        <taxon>Phanerochaete</taxon>
    </lineage>
</organism>
<evidence type="ECO:0000256" key="1">
    <source>
        <dbReference type="ARBA" id="ARBA00009303"/>
    </source>
</evidence>
<protein>
    <submittedName>
        <fullName evidence="2">Ribonucleotide-diphosphate reductase (RNR), small subunit</fullName>
    </submittedName>
</protein>
<gene>
    <name evidence="2" type="ORF">PsYK624_170600</name>
</gene>
<sequence>MSTPPTEPILRPSDDRLILFPIRYPEVWEMYKKAQASAWTVEEIDLHIDVDHWRTRLSAEERTFVSKVLAFFAASDGIVNDNLVQRFAAEVQVAEIRCFYGFQIMTENVHAEMYAQLLQTLVVDGQERHRLFHAISTIPSVGAKAAWALRWIERHDVPFSHRLVAFAAVEGIFFSSSFAAIFWLRKRGVMPGLALSNEFIARDEGLHTDFACLVFSLLLDRPGAATVSQIIREAVGAEHAFVDDSLSVAVIGMNATMMKTYVEYVADRLLVALGCPKIYLSPNPFDFMELISMEGKTNFFERRVSEYAKAGFADGYSRTFTTNAEF</sequence>
<accession>A0A9P3GS03</accession>
<dbReference type="SUPFAM" id="SSF47240">
    <property type="entry name" value="Ferritin-like"/>
    <property type="match status" value="1"/>
</dbReference>
<dbReference type="Proteomes" id="UP000703269">
    <property type="component" value="Unassembled WGS sequence"/>
</dbReference>
<reference evidence="2 3" key="1">
    <citation type="submission" date="2021-08" db="EMBL/GenBank/DDBJ databases">
        <title>Draft Genome Sequence of Phanerochaete sordida strain YK-624.</title>
        <authorList>
            <person name="Mori T."/>
            <person name="Dohra H."/>
            <person name="Suzuki T."/>
            <person name="Kawagishi H."/>
            <person name="Hirai H."/>
        </authorList>
    </citation>
    <scope>NUCLEOTIDE SEQUENCE [LARGE SCALE GENOMIC DNA]</scope>
    <source>
        <strain evidence="2 3">YK-624</strain>
    </source>
</reference>
<dbReference type="Gene3D" id="1.10.620.20">
    <property type="entry name" value="Ribonucleotide Reductase, subunit A"/>
    <property type="match status" value="1"/>
</dbReference>
<comment type="similarity">
    <text evidence="1">Belongs to the ribonucleoside diphosphate reductase small chain family.</text>
</comment>
<comment type="caution">
    <text evidence="2">The sequence shown here is derived from an EMBL/GenBank/DDBJ whole genome shotgun (WGS) entry which is preliminary data.</text>
</comment>
<dbReference type="InterPro" id="IPR012348">
    <property type="entry name" value="RNR-like"/>
</dbReference>
<name>A0A9P3GS03_9APHY</name>
<dbReference type="PANTHER" id="PTHR23409">
    <property type="entry name" value="RIBONUCLEOSIDE-DIPHOSPHATE REDUCTASE SMALL CHAIN"/>
    <property type="match status" value="1"/>
</dbReference>
<evidence type="ECO:0000313" key="2">
    <source>
        <dbReference type="EMBL" id="GJF00759.1"/>
    </source>
</evidence>
<dbReference type="OrthoDB" id="2727692at2759"/>
<dbReference type="InterPro" id="IPR009078">
    <property type="entry name" value="Ferritin-like_SF"/>
</dbReference>
<keyword evidence="3" id="KW-1185">Reference proteome</keyword>
<dbReference type="GO" id="GO:0009263">
    <property type="term" value="P:deoxyribonucleotide biosynthetic process"/>
    <property type="evidence" value="ECO:0007669"/>
    <property type="project" value="InterPro"/>
</dbReference>
<dbReference type="PANTHER" id="PTHR23409:SF18">
    <property type="entry name" value="RIBONUCLEOSIDE-DIPHOSPHATE REDUCTASE SUBUNIT M2"/>
    <property type="match status" value="1"/>
</dbReference>
<dbReference type="GO" id="GO:0016491">
    <property type="term" value="F:oxidoreductase activity"/>
    <property type="evidence" value="ECO:0007669"/>
    <property type="project" value="InterPro"/>
</dbReference>
<dbReference type="CDD" id="cd01049">
    <property type="entry name" value="RNRR2"/>
    <property type="match status" value="1"/>
</dbReference>
<dbReference type="InterPro" id="IPR033909">
    <property type="entry name" value="RNR_small"/>
</dbReference>
<dbReference type="Pfam" id="PF00268">
    <property type="entry name" value="Ribonuc_red_sm"/>
    <property type="match status" value="1"/>
</dbReference>
<dbReference type="EMBL" id="BPQB01000196">
    <property type="protein sequence ID" value="GJF00759.1"/>
    <property type="molecule type" value="Genomic_DNA"/>
</dbReference>
<dbReference type="InterPro" id="IPR000358">
    <property type="entry name" value="RNR_small_fam"/>
</dbReference>
<evidence type="ECO:0000313" key="3">
    <source>
        <dbReference type="Proteomes" id="UP000703269"/>
    </source>
</evidence>
<dbReference type="AlphaFoldDB" id="A0A9P3GS03"/>